<reference evidence="1" key="1">
    <citation type="submission" date="2022-07" db="EMBL/GenBank/DDBJ databases">
        <title>Complete Genome Sequence of the Radioresistant Bacterium Deinococcus aetherius ST0316, Isolated from the Air Dust collected in Lower Stratosphere above Japan.</title>
        <authorList>
            <person name="Satoh K."/>
            <person name="Hagiwara K."/>
            <person name="Katsumata K."/>
            <person name="Kubo A."/>
            <person name="Yokobori S."/>
            <person name="Yamagishi A."/>
            <person name="Oono Y."/>
            <person name="Narumi I."/>
        </authorList>
    </citation>
    <scope>NUCLEOTIDE SEQUENCE</scope>
    <source>
        <strain evidence="1">ST0316</strain>
        <plasmid evidence="1">pDAETH-1</plasmid>
    </source>
</reference>
<evidence type="ECO:0000313" key="1">
    <source>
        <dbReference type="EMBL" id="BDP43765.1"/>
    </source>
</evidence>
<keyword evidence="1" id="KW-0614">Plasmid</keyword>
<dbReference type="Proteomes" id="UP001064971">
    <property type="component" value="Plasmid pDAETH-1"/>
</dbReference>
<protein>
    <recommendedName>
        <fullName evidence="3">Transposase</fullName>
    </recommendedName>
</protein>
<proteinExistence type="predicted"/>
<dbReference type="EMBL" id="AP026561">
    <property type="protein sequence ID" value="BDP43765.1"/>
    <property type="molecule type" value="Genomic_DNA"/>
</dbReference>
<keyword evidence="2" id="KW-1185">Reference proteome</keyword>
<sequence>MGMTTRQQTVHAIHLLERGERVQEVCRRTGLNPVQVGVIAQEVGLRLRP</sequence>
<organism evidence="1 2">
    <name type="scientific">Deinococcus aetherius</name>
    <dbReference type="NCBI Taxonomy" id="200252"/>
    <lineage>
        <taxon>Bacteria</taxon>
        <taxon>Thermotogati</taxon>
        <taxon>Deinococcota</taxon>
        <taxon>Deinococci</taxon>
        <taxon>Deinococcales</taxon>
        <taxon>Deinococcaceae</taxon>
        <taxon>Deinococcus</taxon>
    </lineage>
</organism>
<name>A0ABM8AIW7_9DEIO</name>
<evidence type="ECO:0000313" key="2">
    <source>
        <dbReference type="Proteomes" id="UP001064971"/>
    </source>
</evidence>
<geneLocation type="plasmid" evidence="1 2">
    <name>pDAETH-1</name>
</geneLocation>
<gene>
    <name evidence="1" type="ORF">DAETH_37340</name>
</gene>
<evidence type="ECO:0008006" key="3">
    <source>
        <dbReference type="Google" id="ProtNLM"/>
    </source>
</evidence>
<accession>A0ABM8AIW7</accession>